<evidence type="ECO:0000256" key="5">
    <source>
        <dbReference type="SAM" id="MobiDB-lite"/>
    </source>
</evidence>
<organism evidence="6 7">
    <name type="scientific">Solanum verrucosum</name>
    <dbReference type="NCBI Taxonomy" id="315347"/>
    <lineage>
        <taxon>Eukaryota</taxon>
        <taxon>Viridiplantae</taxon>
        <taxon>Streptophyta</taxon>
        <taxon>Embryophyta</taxon>
        <taxon>Tracheophyta</taxon>
        <taxon>Spermatophyta</taxon>
        <taxon>Magnoliopsida</taxon>
        <taxon>eudicotyledons</taxon>
        <taxon>Gunneridae</taxon>
        <taxon>Pentapetalae</taxon>
        <taxon>asterids</taxon>
        <taxon>lamiids</taxon>
        <taxon>Solanales</taxon>
        <taxon>Solanaceae</taxon>
        <taxon>Solanoideae</taxon>
        <taxon>Solaneae</taxon>
        <taxon>Solanum</taxon>
    </lineage>
</organism>
<dbReference type="GO" id="GO:0003714">
    <property type="term" value="F:transcription corepressor activity"/>
    <property type="evidence" value="ECO:0007669"/>
    <property type="project" value="InterPro"/>
</dbReference>
<reference evidence="6" key="1">
    <citation type="submission" date="2023-08" db="EMBL/GenBank/DDBJ databases">
        <title>A de novo genome assembly of Solanum verrucosum Schlechtendal, a Mexican diploid species geographically isolated from the other diploid A-genome species in potato relatives.</title>
        <authorList>
            <person name="Hosaka K."/>
        </authorList>
    </citation>
    <scope>NUCLEOTIDE SEQUENCE</scope>
    <source>
        <tissue evidence="6">Young leaves</tissue>
    </source>
</reference>
<protein>
    <submittedName>
        <fullName evidence="6">Uncharacterized protein</fullName>
    </submittedName>
</protein>
<dbReference type="EMBL" id="CP133620">
    <property type="protein sequence ID" value="WMV45471.1"/>
    <property type="molecule type" value="Genomic_DNA"/>
</dbReference>
<comment type="subcellular location">
    <subcellularLocation>
        <location evidence="1">Nucleus</location>
    </subcellularLocation>
</comment>
<feature type="compositionally biased region" description="Basic residues" evidence="5">
    <location>
        <begin position="217"/>
        <end position="228"/>
    </location>
</feature>
<evidence type="ECO:0000256" key="1">
    <source>
        <dbReference type="ARBA" id="ARBA00004123"/>
    </source>
</evidence>
<feature type="compositionally biased region" description="Gly residues" evidence="5">
    <location>
        <begin position="241"/>
        <end position="253"/>
    </location>
</feature>
<evidence type="ECO:0000256" key="4">
    <source>
        <dbReference type="ARBA" id="ARBA00023242"/>
    </source>
</evidence>
<feature type="compositionally biased region" description="Acidic residues" evidence="5">
    <location>
        <begin position="201"/>
        <end position="212"/>
    </location>
</feature>
<sequence length="267" mass="30510">MVHVTLLSKALFWLTFVDLYFSEVRFVYILTIVIQPNSGPLLDVYWRNNNSFSTSFTDGIIYVCNVGEHRPVKRFSGHQNEINAIEWVPCHLYALKIPQLRHQLLTIMFLGDIYHQMESKWCWYKQFKSIVIAGKVESIAYDVEYSKNDSISKKNKSIEPLDGMHDLWKPLNKLVTKVDTLDNSKVPVRKFISSSPLINLDDYENEDDDDNEEKDRKGKKGRRERKKKETNNPPASPPLVGRGGDADSGGGGTNINVAQVQVTTETT</sequence>
<name>A0AAF0UH12_SOLVR</name>
<keyword evidence="2" id="KW-0853">WD repeat</keyword>
<keyword evidence="3" id="KW-0677">Repeat</keyword>
<dbReference type="InterPro" id="IPR045183">
    <property type="entry name" value="Ebi-like"/>
</dbReference>
<evidence type="ECO:0000313" key="6">
    <source>
        <dbReference type="EMBL" id="WMV45471.1"/>
    </source>
</evidence>
<dbReference type="SUPFAM" id="SSF50978">
    <property type="entry name" value="WD40 repeat-like"/>
    <property type="match status" value="1"/>
</dbReference>
<accession>A0AAF0UH12</accession>
<dbReference type="Proteomes" id="UP001234989">
    <property type="component" value="Chromosome 9"/>
</dbReference>
<dbReference type="PANTHER" id="PTHR22846:SF67">
    <property type="entry name" value="F-BOX-LIKE_WD REPEAT-CONTAINING PROTEIN TBL1XR1 ISOFORM X1"/>
    <property type="match status" value="1"/>
</dbReference>
<proteinExistence type="predicted"/>
<feature type="region of interest" description="Disordered" evidence="5">
    <location>
        <begin position="201"/>
        <end position="267"/>
    </location>
</feature>
<dbReference type="InterPro" id="IPR015943">
    <property type="entry name" value="WD40/YVTN_repeat-like_dom_sf"/>
</dbReference>
<dbReference type="PANTHER" id="PTHR22846">
    <property type="entry name" value="WD40 REPEAT PROTEIN"/>
    <property type="match status" value="1"/>
</dbReference>
<keyword evidence="7" id="KW-1185">Reference proteome</keyword>
<feature type="compositionally biased region" description="Polar residues" evidence="5">
    <location>
        <begin position="254"/>
        <end position="267"/>
    </location>
</feature>
<evidence type="ECO:0000313" key="7">
    <source>
        <dbReference type="Proteomes" id="UP001234989"/>
    </source>
</evidence>
<gene>
    <name evidence="6" type="ORF">MTR67_038856</name>
</gene>
<dbReference type="AlphaFoldDB" id="A0AAF0UH12"/>
<dbReference type="GO" id="GO:0006357">
    <property type="term" value="P:regulation of transcription by RNA polymerase II"/>
    <property type="evidence" value="ECO:0007669"/>
    <property type="project" value="TreeGrafter"/>
</dbReference>
<dbReference type="GO" id="GO:0000118">
    <property type="term" value="C:histone deacetylase complex"/>
    <property type="evidence" value="ECO:0007669"/>
    <property type="project" value="TreeGrafter"/>
</dbReference>
<evidence type="ECO:0000256" key="2">
    <source>
        <dbReference type="ARBA" id="ARBA00022574"/>
    </source>
</evidence>
<keyword evidence="4" id="KW-0539">Nucleus</keyword>
<dbReference type="Gene3D" id="2.130.10.10">
    <property type="entry name" value="YVTN repeat-like/Quinoprotein amine dehydrogenase"/>
    <property type="match status" value="1"/>
</dbReference>
<dbReference type="InterPro" id="IPR036322">
    <property type="entry name" value="WD40_repeat_dom_sf"/>
</dbReference>
<evidence type="ECO:0000256" key="3">
    <source>
        <dbReference type="ARBA" id="ARBA00022737"/>
    </source>
</evidence>